<evidence type="ECO:0000313" key="3">
    <source>
        <dbReference type="Proteomes" id="UP001498398"/>
    </source>
</evidence>
<dbReference type="InterPro" id="IPR012469">
    <property type="entry name" value="DUF1688"/>
</dbReference>
<gene>
    <name evidence="2" type="ORF">VKT23_013412</name>
</gene>
<evidence type="ECO:0008006" key="4">
    <source>
        <dbReference type="Google" id="ProtNLM"/>
    </source>
</evidence>
<dbReference type="Pfam" id="PF07958">
    <property type="entry name" value="DUF1688"/>
    <property type="match status" value="1"/>
</dbReference>
<dbReference type="EMBL" id="JBANRG010000036">
    <property type="protein sequence ID" value="KAK7449268.1"/>
    <property type="molecule type" value="Genomic_DNA"/>
</dbReference>
<feature type="region of interest" description="Disordered" evidence="1">
    <location>
        <begin position="415"/>
        <end position="437"/>
    </location>
</feature>
<evidence type="ECO:0000256" key="1">
    <source>
        <dbReference type="SAM" id="MobiDB-lite"/>
    </source>
</evidence>
<reference evidence="2 3" key="1">
    <citation type="submission" date="2024-01" db="EMBL/GenBank/DDBJ databases">
        <title>A draft genome for the cacao thread blight pathogen Marasmiellus scandens.</title>
        <authorList>
            <person name="Baruah I.K."/>
            <person name="Leung J."/>
            <person name="Bukari Y."/>
            <person name="Amoako-Attah I."/>
            <person name="Meinhardt L.W."/>
            <person name="Bailey B.A."/>
            <person name="Cohen S.P."/>
        </authorList>
    </citation>
    <scope>NUCLEOTIDE SEQUENCE [LARGE SCALE GENOMIC DNA]</scope>
    <source>
        <strain evidence="2 3">GH-19</strain>
    </source>
</reference>
<dbReference type="Proteomes" id="UP001498398">
    <property type="component" value="Unassembled WGS sequence"/>
</dbReference>
<protein>
    <recommendedName>
        <fullName evidence="4">DUF1688-domain-containing protein</fullName>
    </recommendedName>
</protein>
<dbReference type="PANTHER" id="PTHR31687:SF3">
    <property type="entry name" value="PROTEIN URG3"/>
    <property type="match status" value="1"/>
</dbReference>
<name>A0ABR1J756_9AGAR</name>
<keyword evidence="3" id="KW-1185">Reference proteome</keyword>
<evidence type="ECO:0000313" key="2">
    <source>
        <dbReference type="EMBL" id="KAK7449268.1"/>
    </source>
</evidence>
<accession>A0ABR1J756</accession>
<proteinExistence type="predicted"/>
<comment type="caution">
    <text evidence="2">The sequence shown here is derived from an EMBL/GenBank/DDBJ whole genome shotgun (WGS) entry which is preliminary data.</text>
</comment>
<sequence length="437" mass="48059">MPLIVPTSMTLEQKAAYLRTLPAIRERCGRVFELAKQGKLQYFEYHPEKEGDVTDFCLGIMNRDFGDNFAQIPPHGRWRHFDLGRPRVAPLLSKWQSQSLSDSKESSKRLIDLFVVSVLLDAGAGKDWSYTEKETGGKYSRSEGLAIASVHMFEDGLFSSDQSQPHRVDAAALSKISVESISLHMQVSDSNPLVGLEGRTSLLKNLSNALLSNPKLFGEEGRPGNMLDFLESESKPSPDGSTRQVPLAALWHVLIDGLNSVWPATRTKLAGVSLGDVWSCQALKESAQEEGDDLVPFHKLTQWMTYSVVEAIKQTMKWDIVGMEDMTGLPEYRNGGLLLDLGVLSLKPNVLPADPVSGLPKAASDHPAIVEWRALTVIMLDRIADSIRTKLGLSAEQLNLAQVLESATWKGGREIAKAKRPQTGGPPLELESDGTVF</sequence>
<dbReference type="PANTHER" id="PTHR31687">
    <property type="match status" value="1"/>
</dbReference>
<organism evidence="2 3">
    <name type="scientific">Marasmiellus scandens</name>
    <dbReference type="NCBI Taxonomy" id="2682957"/>
    <lineage>
        <taxon>Eukaryota</taxon>
        <taxon>Fungi</taxon>
        <taxon>Dikarya</taxon>
        <taxon>Basidiomycota</taxon>
        <taxon>Agaricomycotina</taxon>
        <taxon>Agaricomycetes</taxon>
        <taxon>Agaricomycetidae</taxon>
        <taxon>Agaricales</taxon>
        <taxon>Marasmiineae</taxon>
        <taxon>Omphalotaceae</taxon>
        <taxon>Marasmiellus</taxon>
    </lineage>
</organism>